<dbReference type="GO" id="GO:0015986">
    <property type="term" value="P:proton motive force-driven ATP synthesis"/>
    <property type="evidence" value="ECO:0007669"/>
    <property type="project" value="InterPro"/>
</dbReference>
<dbReference type="Pfam" id="PF04718">
    <property type="entry name" value="ATP-synt_G"/>
    <property type="match status" value="1"/>
</dbReference>
<dbReference type="OMA" id="CAQAYLN"/>
<keyword evidence="3" id="KW-0813">Transport</keyword>
<keyword evidence="11" id="KW-1185">Reference proteome</keyword>
<sequence>MFRHVVRKSMAGVRNQSTVSKAKDAVSDKVEQLTGLFNKTVYWTKVTGELAKQVYLKEKLSPPSVAEIQSVYQTLYTQGVHYAQRPLEFVNVLSKSLDKNTLINGGAYLVQFAGLFALGEAIGRRKLIGYPSFQSHH</sequence>
<dbReference type="EMBL" id="KV453937">
    <property type="protein sequence ID" value="ODV71962.1"/>
    <property type="molecule type" value="Genomic_DNA"/>
</dbReference>
<protein>
    <submittedName>
        <fullName evidence="10">Uncharacterized protein</fullName>
    </submittedName>
</protein>
<evidence type="ECO:0000256" key="7">
    <source>
        <dbReference type="ARBA" id="ARBA00023128"/>
    </source>
</evidence>
<dbReference type="AlphaFoldDB" id="A0A1E4RXF0"/>
<organism evidence="10 11">
    <name type="scientific">Cyberlindnera jadinii (strain ATCC 18201 / CBS 1600 / BCRC 20928 / JCM 3617 / NBRC 0987 / NRRL Y-1542)</name>
    <name type="common">Torula yeast</name>
    <name type="synonym">Candida utilis</name>
    <dbReference type="NCBI Taxonomy" id="983966"/>
    <lineage>
        <taxon>Eukaryota</taxon>
        <taxon>Fungi</taxon>
        <taxon>Dikarya</taxon>
        <taxon>Ascomycota</taxon>
        <taxon>Saccharomycotina</taxon>
        <taxon>Saccharomycetes</taxon>
        <taxon>Phaffomycetales</taxon>
        <taxon>Phaffomycetaceae</taxon>
        <taxon>Cyberlindnera</taxon>
    </lineage>
</organism>
<evidence type="ECO:0000256" key="1">
    <source>
        <dbReference type="ARBA" id="ARBA00004325"/>
    </source>
</evidence>
<dbReference type="InterPro" id="IPR006808">
    <property type="entry name" value="ATP_synth_F0_gsu_mt"/>
</dbReference>
<evidence type="ECO:0000313" key="10">
    <source>
        <dbReference type="EMBL" id="ODV71962.1"/>
    </source>
</evidence>
<keyword evidence="6" id="KW-0406">Ion transport</keyword>
<dbReference type="STRING" id="983966.A0A1E4RXF0"/>
<evidence type="ECO:0000256" key="4">
    <source>
        <dbReference type="ARBA" id="ARBA00022547"/>
    </source>
</evidence>
<dbReference type="OrthoDB" id="437at2759"/>
<dbReference type="RefSeq" id="XP_020069001.1">
    <property type="nucleotide sequence ID" value="XM_020215587.1"/>
</dbReference>
<dbReference type="GO" id="GO:0031966">
    <property type="term" value="C:mitochondrial membrane"/>
    <property type="evidence" value="ECO:0007669"/>
    <property type="project" value="UniProtKB-SubCell"/>
</dbReference>
<evidence type="ECO:0000313" key="11">
    <source>
        <dbReference type="Proteomes" id="UP000094389"/>
    </source>
</evidence>
<keyword evidence="7" id="KW-0496">Mitochondrion</keyword>
<dbReference type="GO" id="GO:0015078">
    <property type="term" value="F:proton transmembrane transporter activity"/>
    <property type="evidence" value="ECO:0007669"/>
    <property type="project" value="InterPro"/>
</dbReference>
<evidence type="ECO:0000256" key="2">
    <source>
        <dbReference type="ARBA" id="ARBA00005699"/>
    </source>
</evidence>
<name>A0A1E4RXF0_CYBJN</name>
<gene>
    <name evidence="10" type="ORF">CYBJADRAFT_168986</name>
</gene>
<keyword evidence="8" id="KW-0472">Membrane</keyword>
<comment type="subcellular location">
    <subcellularLocation>
        <location evidence="1">Mitochondrion membrane</location>
    </subcellularLocation>
</comment>
<reference evidence="10 11" key="1">
    <citation type="journal article" date="2016" name="Proc. Natl. Acad. Sci. U.S.A.">
        <title>Comparative genomics of biotechnologically important yeasts.</title>
        <authorList>
            <person name="Riley R."/>
            <person name="Haridas S."/>
            <person name="Wolfe K.H."/>
            <person name="Lopes M.R."/>
            <person name="Hittinger C.T."/>
            <person name="Goeker M."/>
            <person name="Salamov A.A."/>
            <person name="Wisecaver J.H."/>
            <person name="Long T.M."/>
            <person name="Calvey C.H."/>
            <person name="Aerts A.L."/>
            <person name="Barry K.W."/>
            <person name="Choi C."/>
            <person name="Clum A."/>
            <person name="Coughlan A.Y."/>
            <person name="Deshpande S."/>
            <person name="Douglass A.P."/>
            <person name="Hanson S.J."/>
            <person name="Klenk H.-P."/>
            <person name="LaButti K.M."/>
            <person name="Lapidus A."/>
            <person name="Lindquist E.A."/>
            <person name="Lipzen A.M."/>
            <person name="Meier-Kolthoff J.P."/>
            <person name="Ohm R.A."/>
            <person name="Otillar R.P."/>
            <person name="Pangilinan J.L."/>
            <person name="Peng Y."/>
            <person name="Rokas A."/>
            <person name="Rosa C.A."/>
            <person name="Scheuner C."/>
            <person name="Sibirny A.A."/>
            <person name="Slot J.C."/>
            <person name="Stielow J.B."/>
            <person name="Sun H."/>
            <person name="Kurtzman C.P."/>
            <person name="Blackwell M."/>
            <person name="Grigoriev I.V."/>
            <person name="Jeffries T.W."/>
        </authorList>
    </citation>
    <scope>NUCLEOTIDE SEQUENCE [LARGE SCALE GENOMIC DNA]</scope>
    <source>
        <strain evidence="11">ATCC 18201 / CBS 1600 / BCRC 20928 / JCM 3617 / NBRC 0987 / NRRL Y-1542</strain>
    </source>
</reference>
<dbReference type="GeneID" id="30989983"/>
<evidence type="ECO:0000256" key="6">
    <source>
        <dbReference type="ARBA" id="ARBA00023065"/>
    </source>
</evidence>
<keyword evidence="5" id="KW-0375">Hydrogen ion transport</keyword>
<keyword evidence="4" id="KW-0138">CF(0)</keyword>
<evidence type="ECO:0000256" key="8">
    <source>
        <dbReference type="ARBA" id="ARBA00023136"/>
    </source>
</evidence>
<evidence type="ECO:0000256" key="3">
    <source>
        <dbReference type="ARBA" id="ARBA00022448"/>
    </source>
</evidence>
<dbReference type="Proteomes" id="UP000094389">
    <property type="component" value="Unassembled WGS sequence"/>
</dbReference>
<proteinExistence type="inferred from homology"/>
<keyword evidence="9" id="KW-0066">ATP synthesis</keyword>
<evidence type="ECO:0000256" key="5">
    <source>
        <dbReference type="ARBA" id="ARBA00022781"/>
    </source>
</evidence>
<dbReference type="GO" id="GO:0045259">
    <property type="term" value="C:proton-transporting ATP synthase complex"/>
    <property type="evidence" value="ECO:0007669"/>
    <property type="project" value="UniProtKB-KW"/>
</dbReference>
<accession>A0A1E4RXF0</accession>
<evidence type="ECO:0000256" key="9">
    <source>
        <dbReference type="ARBA" id="ARBA00023310"/>
    </source>
</evidence>
<comment type="similarity">
    <text evidence="2">Belongs to the ATPase g subunit family.</text>
</comment>